<dbReference type="SUPFAM" id="SSF47954">
    <property type="entry name" value="Cyclin-like"/>
    <property type="match status" value="1"/>
</dbReference>
<dbReference type="AlphaFoldDB" id="A0AAJ7T8P0"/>
<dbReference type="KEGG" id="pmrn:116943766"/>
<comment type="similarity">
    <text evidence="1">Belongs to the cyclin-dependent kinase 5 activator family.</text>
</comment>
<feature type="compositionally biased region" description="Basic and acidic residues" evidence="2">
    <location>
        <begin position="133"/>
        <end position="142"/>
    </location>
</feature>
<dbReference type="InterPro" id="IPR036915">
    <property type="entry name" value="Cyclin-like_sf"/>
</dbReference>
<name>A0AAJ7T8P0_PETMA</name>
<dbReference type="Gene3D" id="1.10.472.10">
    <property type="entry name" value="Cyclin-like"/>
    <property type="match status" value="1"/>
</dbReference>
<dbReference type="GO" id="GO:0030426">
    <property type="term" value="C:growth cone"/>
    <property type="evidence" value="ECO:0007669"/>
    <property type="project" value="TreeGrafter"/>
</dbReference>
<evidence type="ECO:0000256" key="2">
    <source>
        <dbReference type="SAM" id="MobiDB-lite"/>
    </source>
</evidence>
<dbReference type="InterPro" id="IPR004944">
    <property type="entry name" value="CDK5_activator"/>
</dbReference>
<reference evidence="4" key="1">
    <citation type="submission" date="2025-08" db="UniProtKB">
        <authorList>
            <consortium name="RefSeq"/>
        </authorList>
    </citation>
    <scope>IDENTIFICATION</scope>
    <source>
        <tissue evidence="4">Sperm</tissue>
    </source>
</reference>
<dbReference type="PANTHER" id="PTHR23401">
    <property type="entry name" value="CYCLIN DEPENDANT KINASE-5 ACTIVATOR"/>
    <property type="match status" value="1"/>
</dbReference>
<protein>
    <submittedName>
        <fullName evidence="4">Cyclin-dependent kinase 5 activator 1-like</fullName>
    </submittedName>
</protein>
<evidence type="ECO:0000256" key="1">
    <source>
        <dbReference type="ARBA" id="ARBA00010175"/>
    </source>
</evidence>
<dbReference type="GO" id="GO:0007411">
    <property type="term" value="P:axon guidance"/>
    <property type="evidence" value="ECO:0007669"/>
    <property type="project" value="TreeGrafter"/>
</dbReference>
<dbReference type="Pfam" id="PF03261">
    <property type="entry name" value="CDK5_activator"/>
    <property type="match status" value="1"/>
</dbReference>
<dbReference type="RefSeq" id="XP_032812864.1">
    <property type="nucleotide sequence ID" value="XM_032956973.1"/>
</dbReference>
<dbReference type="GO" id="GO:0019901">
    <property type="term" value="F:protein kinase binding"/>
    <property type="evidence" value="ECO:0007669"/>
    <property type="project" value="TreeGrafter"/>
</dbReference>
<feature type="compositionally biased region" description="Acidic residues" evidence="2">
    <location>
        <begin position="37"/>
        <end position="48"/>
    </location>
</feature>
<evidence type="ECO:0000313" key="4">
    <source>
        <dbReference type="RefSeq" id="XP_032812864.1"/>
    </source>
</evidence>
<evidence type="ECO:0000313" key="3">
    <source>
        <dbReference type="Proteomes" id="UP001318040"/>
    </source>
</evidence>
<dbReference type="GO" id="GO:0016533">
    <property type="term" value="C:protein kinase 5 complex"/>
    <property type="evidence" value="ECO:0007669"/>
    <property type="project" value="InterPro"/>
</dbReference>
<proteinExistence type="inferred from homology"/>
<accession>A0AAJ7T8P0</accession>
<keyword evidence="3" id="KW-1185">Reference proteome</keyword>
<sequence length="372" mass="39675">MGTAISVQSALQGVDACISSEPREHVNNNANNKNGVADEDDDDDDADDCGSCGGDAAAAAAGGGGGGGGDTRVKHNRARTVFITAITFKNLIVGAATRKVPSSRAAFPRAPSRRPPCSCEHRPAAATAATTDSSDRKPRSERSVSLPVASREPRRIVPPARTTVVTTVAVAAPAAPAAVAAANDSATTAASNSTSSSPQQLMERLLMRASSGELLNCLGTHLCRRCALLRHISPADPVRWLRAVDRTLLEQGWQETAFLTPANVLFVYLLCRESVSEQTSSEGDLQASLLVCLYLAFSYMGNEISYPLKPFVVEAFKDKFWERCLNLIDSLSGQMLLINASPTFCVELLRELKGEGNADETRGDRRTLNLDR</sequence>
<feature type="region of interest" description="Disordered" evidence="2">
    <location>
        <begin position="21"/>
        <end position="49"/>
    </location>
</feature>
<feature type="region of interest" description="Disordered" evidence="2">
    <location>
        <begin position="99"/>
        <end position="151"/>
    </location>
</feature>
<gene>
    <name evidence="4" type="primary">LOC116943766</name>
</gene>
<organism evidence="3 4">
    <name type="scientific">Petromyzon marinus</name>
    <name type="common">Sea lamprey</name>
    <dbReference type="NCBI Taxonomy" id="7757"/>
    <lineage>
        <taxon>Eukaryota</taxon>
        <taxon>Metazoa</taxon>
        <taxon>Chordata</taxon>
        <taxon>Craniata</taxon>
        <taxon>Vertebrata</taxon>
        <taxon>Cyclostomata</taxon>
        <taxon>Hyperoartia</taxon>
        <taxon>Petromyzontiformes</taxon>
        <taxon>Petromyzontidae</taxon>
        <taxon>Petromyzon</taxon>
    </lineage>
</organism>
<dbReference type="Proteomes" id="UP001318040">
    <property type="component" value="Chromosome 19"/>
</dbReference>
<dbReference type="PANTHER" id="PTHR23401:SF0">
    <property type="entry name" value="CYCLIN-DEPENDENT KINASE 5 ACTIVATOR"/>
    <property type="match status" value="1"/>
</dbReference>
<dbReference type="GO" id="GO:0005737">
    <property type="term" value="C:cytoplasm"/>
    <property type="evidence" value="ECO:0007669"/>
    <property type="project" value="TreeGrafter"/>
</dbReference>
<dbReference type="GO" id="GO:0061575">
    <property type="term" value="F:cyclin-dependent protein serine/threonine kinase activator activity"/>
    <property type="evidence" value="ECO:0007669"/>
    <property type="project" value="InterPro"/>
</dbReference>